<reference evidence="4" key="1">
    <citation type="journal article" date="2019" name="Int. J. Syst. Evol. Microbiol.">
        <title>The Global Catalogue of Microorganisms (GCM) 10K type strain sequencing project: providing services to taxonomists for standard genome sequencing and annotation.</title>
        <authorList>
            <consortium name="The Broad Institute Genomics Platform"/>
            <consortium name="The Broad Institute Genome Sequencing Center for Infectious Disease"/>
            <person name="Wu L."/>
            <person name="Ma J."/>
        </authorList>
    </citation>
    <scope>NUCLEOTIDE SEQUENCE [LARGE SCALE GENOMIC DNA]</scope>
    <source>
        <strain evidence="4">CCUG 46385</strain>
    </source>
</reference>
<name>A0ABV9QK10_9FIRM</name>
<organism evidence="3 4">
    <name type="scientific">Filifactor villosus</name>
    <dbReference type="NCBI Taxonomy" id="29374"/>
    <lineage>
        <taxon>Bacteria</taxon>
        <taxon>Bacillati</taxon>
        <taxon>Bacillota</taxon>
        <taxon>Clostridia</taxon>
        <taxon>Peptostreptococcales</taxon>
        <taxon>Filifactoraceae</taxon>
        <taxon>Filifactor</taxon>
    </lineage>
</organism>
<protein>
    <submittedName>
        <fullName evidence="3">Septum formation initiator family protein</fullName>
    </submittedName>
</protein>
<feature type="transmembrane region" description="Helical" evidence="2">
    <location>
        <begin position="41"/>
        <end position="61"/>
    </location>
</feature>
<proteinExistence type="predicted"/>
<sequence>MRTKEMNEGRKMEKAGVKVIDLSKKKKSDKKAKKKKSTDHLLLIIGAVLIGVLLYIATFYFNQGMTLNRLQKQKKQLEMEMEEKDREIGRLKEELENSKTPEYIERQAREQLKMVMPGERVYIDLERKQ</sequence>
<evidence type="ECO:0000313" key="4">
    <source>
        <dbReference type="Proteomes" id="UP001595916"/>
    </source>
</evidence>
<dbReference type="Pfam" id="PF04977">
    <property type="entry name" value="DivIC"/>
    <property type="match status" value="1"/>
</dbReference>
<evidence type="ECO:0000256" key="1">
    <source>
        <dbReference type="SAM" id="Coils"/>
    </source>
</evidence>
<accession>A0ABV9QK10</accession>
<keyword evidence="2" id="KW-0472">Membrane</keyword>
<gene>
    <name evidence="3" type="ORF">ACFO4R_04060</name>
</gene>
<keyword evidence="4" id="KW-1185">Reference proteome</keyword>
<feature type="coiled-coil region" evidence="1">
    <location>
        <begin position="67"/>
        <end position="94"/>
    </location>
</feature>
<dbReference type="RefSeq" id="WP_379787748.1">
    <property type="nucleotide sequence ID" value="NZ_JBHSHL010000014.1"/>
</dbReference>
<evidence type="ECO:0000313" key="3">
    <source>
        <dbReference type="EMBL" id="MFC4804249.1"/>
    </source>
</evidence>
<dbReference type="InterPro" id="IPR007060">
    <property type="entry name" value="FtsL/DivIC"/>
</dbReference>
<comment type="caution">
    <text evidence="3">The sequence shown here is derived from an EMBL/GenBank/DDBJ whole genome shotgun (WGS) entry which is preliminary data.</text>
</comment>
<evidence type="ECO:0000256" key="2">
    <source>
        <dbReference type="SAM" id="Phobius"/>
    </source>
</evidence>
<keyword evidence="2" id="KW-1133">Transmembrane helix</keyword>
<keyword evidence="1" id="KW-0175">Coiled coil</keyword>
<dbReference type="Proteomes" id="UP001595916">
    <property type="component" value="Unassembled WGS sequence"/>
</dbReference>
<keyword evidence="2" id="KW-0812">Transmembrane</keyword>
<dbReference type="EMBL" id="JBHSHL010000014">
    <property type="protein sequence ID" value="MFC4804249.1"/>
    <property type="molecule type" value="Genomic_DNA"/>
</dbReference>